<dbReference type="STRING" id="1314785.A0A165EMA2"/>
<proteinExistence type="predicted"/>
<evidence type="ECO:0008006" key="3">
    <source>
        <dbReference type="Google" id="ProtNLM"/>
    </source>
</evidence>
<evidence type="ECO:0000313" key="2">
    <source>
        <dbReference type="Proteomes" id="UP000076871"/>
    </source>
</evidence>
<name>A0A165EMA2_9APHY</name>
<accession>A0A165EMA2</accession>
<dbReference type="InParanoid" id="A0A165EMA2"/>
<sequence length="189" mass="21744">MIFNSTDVHAERWLDFLQHLRMGNVREADVRMLKELVIDNPNGPQISFTSPPWNSAILVTPRHGVREAWNEAALDRHCKQSGQKMYICTAEDNVEGRPLNVHEKIALARSEHRPARHQKRRLPREIKLAVGMKVMVTLNIATDLDIANGARGEIRRIVLHPEEPEHGDERVVRLQHLPAYIIVKLDRTK</sequence>
<reference evidence="1 2" key="1">
    <citation type="journal article" date="2016" name="Mol. Biol. Evol.">
        <title>Comparative Genomics of Early-Diverging Mushroom-Forming Fungi Provides Insights into the Origins of Lignocellulose Decay Capabilities.</title>
        <authorList>
            <person name="Nagy L.G."/>
            <person name="Riley R."/>
            <person name="Tritt A."/>
            <person name="Adam C."/>
            <person name="Daum C."/>
            <person name="Floudas D."/>
            <person name="Sun H."/>
            <person name="Yadav J.S."/>
            <person name="Pangilinan J."/>
            <person name="Larsson K.H."/>
            <person name="Matsuura K."/>
            <person name="Barry K."/>
            <person name="Labutti K."/>
            <person name="Kuo R."/>
            <person name="Ohm R.A."/>
            <person name="Bhattacharya S.S."/>
            <person name="Shirouzu T."/>
            <person name="Yoshinaga Y."/>
            <person name="Martin F.M."/>
            <person name="Grigoriev I.V."/>
            <person name="Hibbett D.S."/>
        </authorList>
    </citation>
    <scope>NUCLEOTIDE SEQUENCE [LARGE SCALE GENOMIC DNA]</scope>
    <source>
        <strain evidence="1 2">93-53</strain>
    </source>
</reference>
<dbReference type="GeneID" id="63822711"/>
<dbReference type="OrthoDB" id="2986975at2759"/>
<protein>
    <recommendedName>
        <fullName evidence="3">DNA helicase</fullName>
    </recommendedName>
</protein>
<dbReference type="Proteomes" id="UP000076871">
    <property type="component" value="Unassembled WGS sequence"/>
</dbReference>
<organism evidence="1 2">
    <name type="scientific">Laetiporus sulphureus 93-53</name>
    <dbReference type="NCBI Taxonomy" id="1314785"/>
    <lineage>
        <taxon>Eukaryota</taxon>
        <taxon>Fungi</taxon>
        <taxon>Dikarya</taxon>
        <taxon>Basidiomycota</taxon>
        <taxon>Agaricomycotina</taxon>
        <taxon>Agaricomycetes</taxon>
        <taxon>Polyporales</taxon>
        <taxon>Laetiporus</taxon>
    </lineage>
</organism>
<dbReference type="EMBL" id="KV427620">
    <property type="protein sequence ID" value="KZT07356.1"/>
    <property type="molecule type" value="Genomic_DNA"/>
</dbReference>
<keyword evidence="2" id="KW-1185">Reference proteome</keyword>
<gene>
    <name evidence="1" type="ORF">LAESUDRAFT_678474</name>
</gene>
<feature type="non-terminal residue" evidence="1">
    <location>
        <position position="189"/>
    </location>
</feature>
<evidence type="ECO:0000313" key="1">
    <source>
        <dbReference type="EMBL" id="KZT07356.1"/>
    </source>
</evidence>
<dbReference type="RefSeq" id="XP_040765096.1">
    <property type="nucleotide sequence ID" value="XM_040905681.1"/>
</dbReference>
<dbReference type="AlphaFoldDB" id="A0A165EMA2"/>